<dbReference type="EMBL" id="RXHI01000015">
    <property type="protein sequence ID" value="RUA22511.1"/>
    <property type="molecule type" value="Genomic_DNA"/>
</dbReference>
<evidence type="ECO:0000313" key="1">
    <source>
        <dbReference type="EMBL" id="RUA22511.1"/>
    </source>
</evidence>
<name>A0A3S0NHC8_9GAMM</name>
<dbReference type="AlphaFoldDB" id="A0A3S0NHC8"/>
<sequence>MGYSNAVLVPVTLRLCCDLRTGHAGHHLPGVAANALSFMMVARASRNPTLESPPAAHPGRFAWAVSYRSSALSAT</sequence>
<protein>
    <submittedName>
        <fullName evidence="1">Uncharacterized protein</fullName>
    </submittedName>
</protein>
<reference evidence="1" key="1">
    <citation type="submission" date="2018-12" db="EMBL/GenBank/DDBJ databases">
        <authorList>
            <person name="Jadhav K."/>
            <person name="Kushwaha B."/>
            <person name="Jadhav I."/>
        </authorList>
    </citation>
    <scope>NUCLEOTIDE SEQUENCE [LARGE SCALE GENOMIC DNA]</scope>
    <source>
        <strain evidence="1">SBS 10</strain>
    </source>
</reference>
<proteinExistence type="predicted"/>
<gene>
    <name evidence="1" type="ORF">DSL92_05510</name>
</gene>
<comment type="caution">
    <text evidence="1">The sequence shown here is derived from an EMBL/GenBank/DDBJ whole genome shotgun (WGS) entry which is preliminary data.</text>
</comment>
<organism evidence="1">
    <name type="scientific">Billgrantia gudaonensis</name>
    <dbReference type="NCBI Taxonomy" id="376427"/>
    <lineage>
        <taxon>Bacteria</taxon>
        <taxon>Pseudomonadati</taxon>
        <taxon>Pseudomonadota</taxon>
        <taxon>Gammaproteobacteria</taxon>
        <taxon>Oceanospirillales</taxon>
        <taxon>Halomonadaceae</taxon>
        <taxon>Billgrantia</taxon>
    </lineage>
</organism>
<accession>A0A3S0NHC8</accession>